<feature type="transmembrane region" description="Helical" evidence="2">
    <location>
        <begin position="6"/>
        <end position="25"/>
    </location>
</feature>
<dbReference type="STRING" id="1802627.A3A70_00925"/>
<name>A0A1F4VPV3_UNCKA</name>
<reference evidence="3 4" key="1">
    <citation type="journal article" date="2016" name="Nat. Commun.">
        <title>Thousands of microbial genomes shed light on interconnected biogeochemical processes in an aquifer system.</title>
        <authorList>
            <person name="Anantharaman K."/>
            <person name="Brown C.T."/>
            <person name="Hug L.A."/>
            <person name="Sharon I."/>
            <person name="Castelle C.J."/>
            <person name="Probst A.J."/>
            <person name="Thomas B.C."/>
            <person name="Singh A."/>
            <person name="Wilkins M.J."/>
            <person name="Karaoz U."/>
            <person name="Brodie E.L."/>
            <person name="Williams K.H."/>
            <person name="Hubbard S.S."/>
            <person name="Banfield J.F."/>
        </authorList>
    </citation>
    <scope>NUCLEOTIDE SEQUENCE [LARGE SCALE GENOMIC DNA]</scope>
</reference>
<keyword evidence="2" id="KW-0812">Transmembrane</keyword>
<feature type="coiled-coil region" evidence="1">
    <location>
        <begin position="130"/>
        <end position="157"/>
    </location>
</feature>
<dbReference type="EMBL" id="MEVK01000020">
    <property type="protein sequence ID" value="OGC59236.1"/>
    <property type="molecule type" value="Genomic_DNA"/>
</dbReference>
<keyword evidence="1" id="KW-0175">Coiled coil</keyword>
<evidence type="ECO:0000313" key="4">
    <source>
        <dbReference type="Proteomes" id="UP000178964"/>
    </source>
</evidence>
<keyword evidence="2" id="KW-1133">Transmembrane helix</keyword>
<dbReference type="Proteomes" id="UP000178964">
    <property type="component" value="Unassembled WGS sequence"/>
</dbReference>
<sequence length="199" mass="22643">MPLEITLSIIFFCFIVVLYLLSFFLSKKTSAESIEIIEQASESATEIMTQAELSSIEISVQERILLKESLKSFEFQLNKLRSEISDGFKKEGDKGIELFNTGLTSSLDEYQKQLAKSVAGFQDSLSTLHQNQINQTLSETTKEIEEYKKNQLQLVNENILKILEKTILDASSQIISVDQHRDIIFGCFEKAKKEGLFNK</sequence>
<dbReference type="AlphaFoldDB" id="A0A1F4VPV3"/>
<evidence type="ECO:0000256" key="1">
    <source>
        <dbReference type="SAM" id="Coils"/>
    </source>
</evidence>
<evidence type="ECO:0000313" key="3">
    <source>
        <dbReference type="EMBL" id="OGC59236.1"/>
    </source>
</evidence>
<proteinExistence type="predicted"/>
<gene>
    <name evidence="3" type="ORF">A3A70_00925</name>
</gene>
<keyword evidence="2" id="KW-0472">Membrane</keyword>
<comment type="caution">
    <text evidence="3">The sequence shown here is derived from an EMBL/GenBank/DDBJ whole genome shotgun (WGS) entry which is preliminary data.</text>
</comment>
<organism evidence="3 4">
    <name type="scientific">candidate division WWE3 bacterium RIFCSPLOWO2_01_FULL_42_11</name>
    <dbReference type="NCBI Taxonomy" id="1802627"/>
    <lineage>
        <taxon>Bacteria</taxon>
        <taxon>Katanobacteria</taxon>
    </lineage>
</organism>
<evidence type="ECO:0000256" key="2">
    <source>
        <dbReference type="SAM" id="Phobius"/>
    </source>
</evidence>
<accession>A0A1F4VPV3</accession>
<protein>
    <submittedName>
        <fullName evidence="3">Uncharacterized protein</fullName>
    </submittedName>
</protein>